<feature type="chain" id="PRO_5020608493" evidence="2">
    <location>
        <begin position="18"/>
        <end position="105"/>
    </location>
</feature>
<keyword evidence="4" id="KW-1185">Reference proteome</keyword>
<dbReference type="AlphaFoldDB" id="A0A4R7S4D1"/>
<name>A0A4R7S4D1_9BACT</name>
<evidence type="ECO:0000313" key="4">
    <source>
        <dbReference type="Proteomes" id="UP000295662"/>
    </source>
</evidence>
<dbReference type="EMBL" id="SOCA01000002">
    <property type="protein sequence ID" value="TDU73184.1"/>
    <property type="molecule type" value="Genomic_DNA"/>
</dbReference>
<comment type="caution">
    <text evidence="3">The sequence shown here is derived from an EMBL/GenBank/DDBJ whole genome shotgun (WGS) entry which is preliminary data.</text>
</comment>
<organism evidence="3 4">
    <name type="scientific">Prosthecobacter fusiformis</name>
    <dbReference type="NCBI Taxonomy" id="48464"/>
    <lineage>
        <taxon>Bacteria</taxon>
        <taxon>Pseudomonadati</taxon>
        <taxon>Verrucomicrobiota</taxon>
        <taxon>Verrucomicrobiia</taxon>
        <taxon>Verrucomicrobiales</taxon>
        <taxon>Verrucomicrobiaceae</taxon>
        <taxon>Prosthecobacter</taxon>
    </lineage>
</organism>
<dbReference type="PROSITE" id="PS51257">
    <property type="entry name" value="PROKAR_LIPOPROTEIN"/>
    <property type="match status" value="1"/>
</dbReference>
<accession>A0A4R7S4D1</accession>
<gene>
    <name evidence="3" type="ORF">EI77_01652</name>
</gene>
<protein>
    <submittedName>
        <fullName evidence="3">Uncharacterized protein</fullName>
    </submittedName>
</protein>
<keyword evidence="2" id="KW-0732">Signal</keyword>
<evidence type="ECO:0000256" key="1">
    <source>
        <dbReference type="SAM" id="MobiDB-lite"/>
    </source>
</evidence>
<evidence type="ECO:0000313" key="3">
    <source>
        <dbReference type="EMBL" id="TDU73184.1"/>
    </source>
</evidence>
<dbReference type="Proteomes" id="UP000295662">
    <property type="component" value="Unassembled WGS sequence"/>
</dbReference>
<evidence type="ECO:0000256" key="2">
    <source>
        <dbReference type="SAM" id="SignalP"/>
    </source>
</evidence>
<reference evidence="3 4" key="1">
    <citation type="submission" date="2019-03" db="EMBL/GenBank/DDBJ databases">
        <title>Genomic Encyclopedia of Archaeal and Bacterial Type Strains, Phase II (KMG-II): from individual species to whole genera.</title>
        <authorList>
            <person name="Goeker M."/>
        </authorList>
    </citation>
    <scope>NUCLEOTIDE SEQUENCE [LARGE SCALE GENOMIC DNA]</scope>
    <source>
        <strain evidence="3 4">ATCC 25309</strain>
    </source>
</reference>
<feature type="region of interest" description="Disordered" evidence="1">
    <location>
        <begin position="43"/>
        <end position="105"/>
    </location>
</feature>
<feature type="compositionally biased region" description="Low complexity" evidence="1">
    <location>
        <begin position="60"/>
        <end position="81"/>
    </location>
</feature>
<sequence length="105" mass="11074">MSLSRLLIAASAVLVLASCQGSGRIDASYPTVSELDRLDSQWGLSPRTSRGAPKRTFQYSAPPATTYNSPSAPAAPAMIPPRETVRAQPPTPAPQLDPATVNSLR</sequence>
<feature type="signal peptide" evidence="2">
    <location>
        <begin position="1"/>
        <end position="17"/>
    </location>
</feature>
<proteinExistence type="predicted"/>